<keyword evidence="1" id="KW-0408">Iron</keyword>
<dbReference type="GO" id="GO:0005506">
    <property type="term" value="F:iron ion binding"/>
    <property type="evidence" value="ECO:0007669"/>
    <property type="project" value="InterPro"/>
</dbReference>
<feature type="non-terminal residue" evidence="2">
    <location>
        <position position="493"/>
    </location>
</feature>
<dbReference type="InterPro" id="IPR036396">
    <property type="entry name" value="Cyt_P450_sf"/>
</dbReference>
<dbReference type="Gene3D" id="1.10.630.10">
    <property type="entry name" value="Cytochrome P450"/>
    <property type="match status" value="1"/>
</dbReference>
<keyword evidence="1" id="KW-0479">Metal-binding</keyword>
<name>A0A9N9DEV4_9GLOM</name>
<proteinExistence type="predicted"/>
<keyword evidence="3" id="KW-1185">Reference proteome</keyword>
<dbReference type="AlphaFoldDB" id="A0A9N9DEV4"/>
<evidence type="ECO:0000313" key="2">
    <source>
        <dbReference type="EMBL" id="CAG8633720.1"/>
    </source>
</evidence>
<comment type="cofactor">
    <cofactor evidence="1">
        <name>heme</name>
        <dbReference type="ChEBI" id="CHEBI:30413"/>
    </cofactor>
</comment>
<dbReference type="PRINTS" id="PR00385">
    <property type="entry name" value="P450"/>
</dbReference>
<dbReference type="Pfam" id="PF00067">
    <property type="entry name" value="p450"/>
    <property type="match status" value="1"/>
</dbReference>
<feature type="binding site" description="axial binding residue" evidence="1">
    <location>
        <position position="440"/>
    </location>
    <ligand>
        <name>heme</name>
        <dbReference type="ChEBI" id="CHEBI:30413"/>
    </ligand>
    <ligandPart>
        <name>Fe</name>
        <dbReference type="ChEBI" id="CHEBI:18248"/>
    </ligandPart>
</feature>
<organism evidence="2 3">
    <name type="scientific">Paraglomus occultum</name>
    <dbReference type="NCBI Taxonomy" id="144539"/>
    <lineage>
        <taxon>Eukaryota</taxon>
        <taxon>Fungi</taxon>
        <taxon>Fungi incertae sedis</taxon>
        <taxon>Mucoromycota</taxon>
        <taxon>Glomeromycotina</taxon>
        <taxon>Glomeromycetes</taxon>
        <taxon>Paraglomerales</taxon>
        <taxon>Paraglomeraceae</taxon>
        <taxon>Paraglomus</taxon>
    </lineage>
</organism>
<dbReference type="InterPro" id="IPR002401">
    <property type="entry name" value="Cyt_P450_E_grp-I"/>
</dbReference>
<reference evidence="2" key="1">
    <citation type="submission" date="2021-06" db="EMBL/GenBank/DDBJ databases">
        <authorList>
            <person name="Kallberg Y."/>
            <person name="Tangrot J."/>
            <person name="Rosling A."/>
        </authorList>
    </citation>
    <scope>NUCLEOTIDE SEQUENCE</scope>
    <source>
        <strain evidence="2">IA702</strain>
    </source>
</reference>
<comment type="caution">
    <text evidence="2">The sequence shown here is derived from an EMBL/GenBank/DDBJ whole genome shotgun (WGS) entry which is preliminary data.</text>
</comment>
<accession>A0A9N9DEV4</accession>
<dbReference type="PRINTS" id="PR00463">
    <property type="entry name" value="EP450I"/>
</dbReference>
<dbReference type="PANTHER" id="PTHR24301">
    <property type="entry name" value="THROMBOXANE-A SYNTHASE"/>
    <property type="match status" value="1"/>
</dbReference>
<keyword evidence="1" id="KW-0349">Heme</keyword>
<protein>
    <submittedName>
        <fullName evidence="2">782_t:CDS:1</fullName>
    </submittedName>
</protein>
<evidence type="ECO:0000256" key="1">
    <source>
        <dbReference type="PIRSR" id="PIRSR602401-1"/>
    </source>
</evidence>
<dbReference type="GO" id="GO:0004497">
    <property type="term" value="F:monooxygenase activity"/>
    <property type="evidence" value="ECO:0007669"/>
    <property type="project" value="InterPro"/>
</dbReference>
<sequence>PLPGPIPFPLIGSLAIFIEDVDDWFWRLNKKYGHNGIYELNIAGNRQIVVTRAEYANILLDNKSHMMRTPNNGLLDLFDLEKKGLGMNHNYNHWKVNRPIFSRAFIPLSVIEKANTIGNRLSEEMIQHWIDLKHPGEKYTVIDVPVWMRRFTADFISTMATGKQMSIMKHYCQKLKNEPLTEEILGTEELVECIHDFISDNQMVFVPKGLRNMPFIKPRVDRLLNTCDRFYKQLVDIIKERRKKIEKEIMHGKLNTEQMDLLTSSIIAYTKYDPHPQENVDPSLARPMTDDEIRGLLFDAFIGGTDTIVNTFTFALYYIMHHPEVKEKLLKEIETVFKDDPNRPITLEDVSKLKYTEAIVKETSRIRPTVSMLSRYVNPPNGLAGYVWPTKALFVMYFRGINNNPRYWKDPDRFIPERFYESREIYKNSFLMFGGGPGICPGRKLAMHNLKMLLAALYRKFDVELIDMQAPLKVRTQTISMCHNLNIRVVPKE</sequence>
<dbReference type="GO" id="GO:0016705">
    <property type="term" value="F:oxidoreductase activity, acting on paired donors, with incorporation or reduction of molecular oxygen"/>
    <property type="evidence" value="ECO:0007669"/>
    <property type="project" value="InterPro"/>
</dbReference>
<dbReference type="SUPFAM" id="SSF48264">
    <property type="entry name" value="Cytochrome P450"/>
    <property type="match status" value="1"/>
</dbReference>
<dbReference type="PANTHER" id="PTHR24301:SF2">
    <property type="entry name" value="THROMBOXANE-A SYNTHASE"/>
    <property type="match status" value="1"/>
</dbReference>
<evidence type="ECO:0000313" key="3">
    <source>
        <dbReference type="Proteomes" id="UP000789572"/>
    </source>
</evidence>
<gene>
    <name evidence="2" type="ORF">POCULU_LOCUS9037</name>
</gene>
<dbReference type="InterPro" id="IPR001128">
    <property type="entry name" value="Cyt_P450"/>
</dbReference>
<dbReference type="EMBL" id="CAJVPJ010003039">
    <property type="protein sequence ID" value="CAG8633720.1"/>
    <property type="molecule type" value="Genomic_DNA"/>
</dbReference>
<dbReference type="GO" id="GO:0020037">
    <property type="term" value="F:heme binding"/>
    <property type="evidence" value="ECO:0007669"/>
    <property type="project" value="InterPro"/>
</dbReference>
<dbReference type="OrthoDB" id="1470350at2759"/>
<dbReference type="CDD" id="cd00302">
    <property type="entry name" value="cytochrome_P450"/>
    <property type="match status" value="1"/>
</dbReference>
<dbReference type="Proteomes" id="UP000789572">
    <property type="component" value="Unassembled WGS sequence"/>
</dbReference>